<evidence type="ECO:0000313" key="2">
    <source>
        <dbReference type="Proteomes" id="UP000032000"/>
    </source>
</evidence>
<gene>
    <name evidence="1" type="ORF">STP4a_166</name>
</gene>
<name>A0A0B4L928_9CAUD</name>
<dbReference type="EMBL" id="KJ000058">
    <property type="protein sequence ID" value="AHJ87020.1"/>
    <property type="molecule type" value="Genomic_DNA"/>
</dbReference>
<accession>A0A0B4L928</accession>
<reference evidence="1" key="1">
    <citation type="submission" date="2015-06" db="EMBL/GenBank/DDBJ databases">
        <title>Genomic characterization of STP4-a, a novel T4 virulent phage infecting Salmonella.</title>
        <authorList>
            <person name="Li M."/>
            <person name="Wang J."/>
            <person name="Lin H."/>
            <person name="Han F."/>
        </authorList>
    </citation>
    <scope>NUCLEOTIDE SEQUENCE [LARGE SCALE GENOMIC DNA]</scope>
</reference>
<protein>
    <recommendedName>
        <fullName evidence="3">DNA recombination-mediator protein A</fullName>
    </recommendedName>
</protein>
<evidence type="ECO:0000313" key="1">
    <source>
        <dbReference type="EMBL" id="AHJ87020.1"/>
    </source>
</evidence>
<keyword evidence="2" id="KW-1185">Reference proteome</keyword>
<sequence>MARNRKLRLALIGSREAPRKYLDLMSLMGLAFSEAGHFSYSGGAPGSDEAWLSRYDRHLSLRIIPYDGFNHCHTGIGVVCWSDLSNESRIKSYVKAKQAYPGLDSERDIIKTLFCRNAMQVLGEDCMSPVDRVYYWCPVRNGEEQGGTRIATRIARQHGIPCTNLNDKKVFEELQEQYAPKFDIFSL</sequence>
<evidence type="ECO:0008006" key="3">
    <source>
        <dbReference type="Google" id="ProtNLM"/>
    </source>
</evidence>
<dbReference type="Proteomes" id="UP000032000">
    <property type="component" value="Segment"/>
</dbReference>
<proteinExistence type="predicted"/>
<dbReference type="RefSeq" id="YP_009126373.1">
    <property type="nucleotide sequence ID" value="NC_026607.2"/>
</dbReference>
<dbReference type="KEGG" id="vg:23681183"/>
<organism evidence="1 2">
    <name type="scientific">Salmonella phage STP4-a</name>
    <dbReference type="NCBI Taxonomy" id="1445860"/>
    <lineage>
        <taxon>Viruses</taxon>
        <taxon>Duplodnaviria</taxon>
        <taxon>Heunggongvirae</taxon>
        <taxon>Uroviricota</taxon>
        <taxon>Caudoviricetes</taxon>
        <taxon>Pantevenvirales</taxon>
        <taxon>Straboviridae</taxon>
        <taxon>Tevenvirinae</taxon>
        <taxon>Gelderlandvirus</taxon>
        <taxon>Gelderlandvirus stp4a</taxon>
    </lineage>
</organism>
<dbReference type="GeneID" id="23681183"/>